<organism evidence="1 2">
    <name type="scientific">Candidatus Desulfobia pelagia</name>
    <dbReference type="NCBI Taxonomy" id="2841692"/>
    <lineage>
        <taxon>Bacteria</taxon>
        <taxon>Pseudomonadati</taxon>
        <taxon>Thermodesulfobacteriota</taxon>
        <taxon>Desulfobulbia</taxon>
        <taxon>Desulfobulbales</taxon>
        <taxon>Desulfobulbaceae</taxon>
        <taxon>Candidatus Desulfobia</taxon>
    </lineage>
</organism>
<dbReference type="Proteomes" id="UP000614424">
    <property type="component" value="Unassembled WGS sequence"/>
</dbReference>
<comment type="caution">
    <text evidence="1">The sequence shown here is derived from an EMBL/GenBank/DDBJ whole genome shotgun (WGS) entry which is preliminary data.</text>
</comment>
<dbReference type="EMBL" id="JACNJZ010000045">
    <property type="protein sequence ID" value="MBC8316626.1"/>
    <property type="molecule type" value="Genomic_DNA"/>
</dbReference>
<dbReference type="AlphaFoldDB" id="A0A8J6TB73"/>
<evidence type="ECO:0000313" key="1">
    <source>
        <dbReference type="EMBL" id="MBC8316626.1"/>
    </source>
</evidence>
<sequence>MRKPTCITPEGLFQYSLHQPEYPAANLREHDAVSALGKCNNEVVDNQRNFPAESITVTGADHIYEVPNAFPFKGTTFINSRWADRNARAPQTIGLKPPASSSFSKTVATWLTDTGNTQTDLDSLFKVLPEGVLLAVATTSADPEDLVRLARLSAEFIVGDDGIPSGLVYSEGEHGPRPRISRHDLFETVANNPHLPDAYKNVMVLRPGAQGGSEIVGDWNAGDEKSHIFEYLRRNSYIGWGHYAANMANDSIRYNIDDLSKEDMTGMRHLYYQRTFVRLAEELGIPLPAEHKPLNADDLEYLRETILSVLHTGTKIKFNSTLWGWNFGFDFAPSRYRLHASHQQIHQQFAMLPRTLPVYLNGSKTDQTHEGYGAGDLVRDFAIRYRRETGQSLFDDYIRCIRNNKRMDSLNNAEESLIIHEDKNCILFVPKAQTSQWEIQLMTLGPIGNILEADQETRDSLDAAILIAQRILARLGAKMVTSIEYSKRLDNLDTDQHLIYAFLPRLPQSPGAFSEAQLRWIMGHYPEDFAAACRAQLG</sequence>
<gene>
    <name evidence="1" type="ORF">H8E41_01885</name>
</gene>
<protein>
    <submittedName>
        <fullName evidence="1">Uncharacterized protein</fullName>
    </submittedName>
</protein>
<name>A0A8J6TB73_9BACT</name>
<evidence type="ECO:0000313" key="2">
    <source>
        <dbReference type="Proteomes" id="UP000614424"/>
    </source>
</evidence>
<reference evidence="1 2" key="1">
    <citation type="submission" date="2020-08" db="EMBL/GenBank/DDBJ databases">
        <title>Bridging the membrane lipid divide: bacteria of the FCB group superphylum have the potential to synthesize archaeal ether lipids.</title>
        <authorList>
            <person name="Villanueva L."/>
            <person name="Von Meijenfeldt F.A.B."/>
            <person name="Westbye A.B."/>
            <person name="Yadav S."/>
            <person name="Hopmans E.C."/>
            <person name="Dutilh B.E."/>
            <person name="Sinninghe Damste J.S."/>
        </authorList>
    </citation>
    <scope>NUCLEOTIDE SEQUENCE [LARGE SCALE GENOMIC DNA]</scope>
    <source>
        <strain evidence="1">NIOZ-UU47</strain>
    </source>
</reference>
<accession>A0A8J6TB73</accession>
<dbReference type="Gene3D" id="3.30.428.10">
    <property type="entry name" value="HIT-like"/>
    <property type="match status" value="1"/>
</dbReference>
<dbReference type="InterPro" id="IPR036265">
    <property type="entry name" value="HIT-like_sf"/>
</dbReference>
<dbReference type="SUPFAM" id="SSF54197">
    <property type="entry name" value="HIT-like"/>
    <property type="match status" value="1"/>
</dbReference>
<proteinExistence type="predicted"/>